<dbReference type="PRINTS" id="PR00154">
    <property type="entry name" value="AMPBINDING"/>
</dbReference>
<dbReference type="InterPro" id="IPR000873">
    <property type="entry name" value="AMP-dep_synth/lig_dom"/>
</dbReference>
<dbReference type="Gene3D" id="3.40.50.12780">
    <property type="entry name" value="N-terminal domain of ligase-like"/>
    <property type="match status" value="1"/>
</dbReference>
<dbReference type="Proteomes" id="UP000039324">
    <property type="component" value="Unassembled WGS sequence"/>
</dbReference>
<dbReference type="GO" id="GO:0005524">
    <property type="term" value="F:ATP binding"/>
    <property type="evidence" value="ECO:0007669"/>
    <property type="project" value="UniProtKB-KW"/>
</dbReference>
<dbReference type="PROSITE" id="PS00455">
    <property type="entry name" value="AMP_BINDING"/>
    <property type="match status" value="1"/>
</dbReference>
<feature type="domain" description="AMP-dependent synthetase/ligase" evidence="4">
    <location>
        <begin position="94"/>
        <end position="526"/>
    </location>
</feature>
<accession>A0A0G4J5Z6</accession>
<protein>
    <recommendedName>
        <fullName evidence="4">AMP-dependent synthetase/ligase domain-containing protein</fullName>
    </recommendedName>
</protein>
<proteinExistence type="predicted"/>
<dbReference type="GO" id="GO:0005783">
    <property type="term" value="C:endoplasmic reticulum"/>
    <property type="evidence" value="ECO:0007669"/>
    <property type="project" value="TreeGrafter"/>
</dbReference>
<dbReference type="InterPro" id="IPR020845">
    <property type="entry name" value="AMP-binding_CS"/>
</dbReference>
<gene>
    <name evidence="5" type="ORF">PBRA_009165</name>
</gene>
<dbReference type="InterPro" id="IPR042099">
    <property type="entry name" value="ANL_N_sf"/>
</dbReference>
<dbReference type="SUPFAM" id="SSF56801">
    <property type="entry name" value="Acetyl-CoA synthetase-like"/>
    <property type="match status" value="1"/>
</dbReference>
<dbReference type="GO" id="GO:0004467">
    <property type="term" value="F:long-chain fatty acid-CoA ligase activity"/>
    <property type="evidence" value="ECO:0007669"/>
    <property type="project" value="TreeGrafter"/>
</dbReference>
<dbReference type="STRING" id="37360.A0A0G4J5Z6"/>
<evidence type="ECO:0000313" key="5">
    <source>
        <dbReference type="EMBL" id="CEP02947.1"/>
    </source>
</evidence>
<reference evidence="5 6" key="1">
    <citation type="submission" date="2015-02" db="EMBL/GenBank/DDBJ databases">
        <authorList>
            <person name="Chooi Y.-H."/>
        </authorList>
    </citation>
    <scope>NUCLEOTIDE SEQUENCE [LARGE SCALE GENOMIC DNA]</scope>
    <source>
        <strain evidence="5">E3</strain>
    </source>
</reference>
<organism evidence="5 6">
    <name type="scientific">Plasmodiophora brassicae</name>
    <name type="common">Clubroot disease agent</name>
    <dbReference type="NCBI Taxonomy" id="37360"/>
    <lineage>
        <taxon>Eukaryota</taxon>
        <taxon>Sar</taxon>
        <taxon>Rhizaria</taxon>
        <taxon>Endomyxa</taxon>
        <taxon>Phytomyxea</taxon>
        <taxon>Plasmodiophorida</taxon>
        <taxon>Plasmodiophoridae</taxon>
        <taxon>Plasmodiophora</taxon>
    </lineage>
</organism>
<dbReference type="OrthoDB" id="1700726at2759"/>
<keyword evidence="2" id="KW-0067">ATP-binding</keyword>
<dbReference type="PANTHER" id="PTHR43272">
    <property type="entry name" value="LONG-CHAIN-FATTY-ACID--COA LIGASE"/>
    <property type="match status" value="1"/>
</dbReference>
<dbReference type="OMA" id="SHVYGLM"/>
<sequence length="732" mass="80930">MGASQSTDAFDYEKQLESDTTPQSTAVGHARPDTDPKEYTEMRRFLKYEKANMKYVNEGTPDEIRSLWQALAYVRDIAPLLRLLARRADLRPRKTAARVPSNPAFGTRVFDDISNGDFKWQTYQEALDQSVAVGRGLVSRGLVAGNNVGLFAANRAEWMVTAFGVWSQRMRVVPIYSTLGPNAVEYIVNHAELTIIFVSKDNINEVLSIVDKTQIKLLVQFDVNESAYGNARDSIDEAHRAKAEKAGVNLIGLSDLIAEGQRRTDVDVVEPSDDDLAYLMYTSGTTGQPKGAMVSHGNVVAAVAGVENSVNVLPTDSYLSFLPLAHIFETCVEVAIIVRGGKIGFWQGNIKKLTEDLGALRPTVMAAVPRVFQRIYQTVFSTVNSAACLKRTLFLRAYARQTEAVRSGAGRSSIYDSLVFSPVAAKVGLGNIRAIVSGGAPLPPYLFEFMKVIFNCIVVQGYGLTETSAGLTITLGTDRNAGHVGPPVACVDVRLRSIPEMGYKVTDPRPRGEIMVRGPNVFQGYFKNEQATKESFDEDGFYCTGDVGRWNPNGTLSVIDRKKNIFKLSQGEYVASEHIEAVYGKSPLVGQLWIYGNSFKSFVVAVVVPNGERFIEIGTERGWYKGPAFGREGFPEAFADMWASHHDDLKKVLVGSLNDHASALKGFEKARDVHVEYNVNRTGFGFTEENECMTPTFKLRPPFLLKRYRNELRELYAKNGEPPAADEKWPGE</sequence>
<evidence type="ECO:0000256" key="2">
    <source>
        <dbReference type="ARBA" id="ARBA00022840"/>
    </source>
</evidence>
<name>A0A0G4J5Z6_PLABS</name>
<evidence type="ECO:0000256" key="1">
    <source>
        <dbReference type="ARBA" id="ARBA00022741"/>
    </source>
</evidence>
<keyword evidence="1" id="KW-0547">Nucleotide-binding</keyword>
<dbReference type="Pfam" id="PF00501">
    <property type="entry name" value="AMP-binding"/>
    <property type="match status" value="1"/>
</dbReference>
<keyword evidence="6" id="KW-1185">Reference proteome</keyword>
<evidence type="ECO:0000313" key="6">
    <source>
        <dbReference type="Proteomes" id="UP000039324"/>
    </source>
</evidence>
<dbReference type="AlphaFoldDB" id="A0A0G4J5Z6"/>
<dbReference type="PANTHER" id="PTHR43272:SF33">
    <property type="entry name" value="AMP-BINDING DOMAIN-CONTAINING PROTEIN-RELATED"/>
    <property type="match status" value="1"/>
</dbReference>
<dbReference type="GO" id="GO:0016020">
    <property type="term" value="C:membrane"/>
    <property type="evidence" value="ECO:0007669"/>
    <property type="project" value="TreeGrafter"/>
</dbReference>
<evidence type="ECO:0000259" key="4">
    <source>
        <dbReference type="Pfam" id="PF00501"/>
    </source>
</evidence>
<dbReference type="InterPro" id="IPR020459">
    <property type="entry name" value="AMP-binding"/>
</dbReference>
<dbReference type="EMBL" id="CDSF01000134">
    <property type="protein sequence ID" value="CEP02947.1"/>
    <property type="molecule type" value="Genomic_DNA"/>
</dbReference>
<evidence type="ECO:0000256" key="3">
    <source>
        <dbReference type="SAM" id="MobiDB-lite"/>
    </source>
</evidence>
<feature type="region of interest" description="Disordered" evidence="3">
    <location>
        <begin position="1"/>
        <end position="38"/>
    </location>
</feature>